<feature type="region of interest" description="Disordered" evidence="1">
    <location>
        <begin position="557"/>
        <end position="596"/>
    </location>
</feature>
<organism evidence="2">
    <name type="scientific">Skeletonema marinoi</name>
    <dbReference type="NCBI Taxonomy" id="267567"/>
    <lineage>
        <taxon>Eukaryota</taxon>
        <taxon>Sar</taxon>
        <taxon>Stramenopiles</taxon>
        <taxon>Ochrophyta</taxon>
        <taxon>Bacillariophyta</taxon>
        <taxon>Coscinodiscophyceae</taxon>
        <taxon>Thalassiosirophycidae</taxon>
        <taxon>Thalassiosirales</taxon>
        <taxon>Skeletonemataceae</taxon>
        <taxon>Skeletonema</taxon>
        <taxon>Skeletonema marinoi-dohrnii complex</taxon>
    </lineage>
</organism>
<sequence>MDDPRPSLDRTSSSSQATRDTMTTRDFSSSTSAWEQSDIRGDLDAGWGGVGGVPVAAAAAAAGNNNNNRHDSEWGWTLHHQVLRPVPPFLPLDSLLTRRLFLDDDNMGGIEEISQRISSACQHLSIHVNWDDMCPSATLVTMEQVEMAINVYWGDANGNEVSTPSKPSPANIIVELQRRKGCTVTFHHYRRFLLDAAEGKFNPTSFHETDGLDKPFGRDRCNQPLASLTRAGSNSTSSTTSSCRPSLSRPSLRAPSFSADDAADAIAGLKTEGDVSFDSSTGSHHDSDANMNDIVDKALVALNIAASLIKKDRVDARRLGMESLVLLTDPLRAGIETAKIASRVVLIGSAREDNGGLDGDDDVDALFDESAGLGIRETILEMIMEDDRGGTEDDEDIEKEFHDSLFNLCLTVLSNALHTIEVSGASTQGGDVNDTKASPPRKPSPTRRRAATEPAVSPDRRVTKKFIDETSSTFGVDVLSSLIRILGQAKANPHDAYHSARCLGVLFKGCGNSHRCRARKDLDAKRIVSAALEVGSRTHAKLADASRVAMVALVTDDDESMEEVQEGEEEQTELESEIETGSSSAVGMLKSESDER</sequence>
<feature type="region of interest" description="Disordered" evidence="1">
    <location>
        <begin position="227"/>
        <end position="255"/>
    </location>
</feature>
<dbReference type="AlphaFoldDB" id="A0A7S2LVT9"/>
<dbReference type="EMBL" id="HBGZ01022936">
    <property type="protein sequence ID" value="CAD9617825.1"/>
    <property type="molecule type" value="Transcribed_RNA"/>
</dbReference>
<accession>A0A7S2LVT9</accession>
<protein>
    <submittedName>
        <fullName evidence="2">Uncharacterized protein</fullName>
    </submittedName>
</protein>
<feature type="compositionally biased region" description="Acidic residues" evidence="1">
    <location>
        <begin position="557"/>
        <end position="578"/>
    </location>
</feature>
<reference evidence="2" key="1">
    <citation type="submission" date="2021-01" db="EMBL/GenBank/DDBJ databases">
        <authorList>
            <person name="Corre E."/>
            <person name="Pelletier E."/>
            <person name="Niang G."/>
            <person name="Scheremetjew M."/>
            <person name="Finn R."/>
            <person name="Kale V."/>
            <person name="Holt S."/>
            <person name="Cochrane G."/>
            <person name="Meng A."/>
            <person name="Brown T."/>
            <person name="Cohen L."/>
        </authorList>
    </citation>
    <scope>NUCLEOTIDE SEQUENCE</scope>
    <source>
        <strain evidence="2">SM1012Den-03</strain>
    </source>
</reference>
<gene>
    <name evidence="2" type="ORF">SMAR0320_LOCUS16382</name>
</gene>
<feature type="compositionally biased region" description="Low complexity" evidence="1">
    <location>
        <begin position="233"/>
        <end position="255"/>
    </location>
</feature>
<evidence type="ECO:0000256" key="1">
    <source>
        <dbReference type="SAM" id="MobiDB-lite"/>
    </source>
</evidence>
<feature type="region of interest" description="Disordered" evidence="1">
    <location>
        <begin position="425"/>
        <end position="459"/>
    </location>
</feature>
<proteinExistence type="predicted"/>
<name>A0A7S2LVT9_9STRA</name>
<evidence type="ECO:0000313" key="2">
    <source>
        <dbReference type="EMBL" id="CAD9617825.1"/>
    </source>
</evidence>
<feature type="compositionally biased region" description="Polar residues" evidence="1">
    <location>
        <begin position="9"/>
        <end position="35"/>
    </location>
</feature>
<feature type="region of interest" description="Disordered" evidence="1">
    <location>
        <begin position="1"/>
        <end position="35"/>
    </location>
</feature>